<dbReference type="HOGENOM" id="CLU_290382_0_0_1"/>
<feature type="region of interest" description="Disordered" evidence="1">
    <location>
        <begin position="920"/>
        <end position="939"/>
    </location>
</feature>
<feature type="compositionally biased region" description="Basic and acidic residues" evidence="1">
    <location>
        <begin position="623"/>
        <end position="641"/>
    </location>
</feature>
<proteinExistence type="predicted"/>
<feature type="region of interest" description="Disordered" evidence="1">
    <location>
        <begin position="818"/>
        <end position="870"/>
    </location>
</feature>
<feature type="region of interest" description="Disordered" evidence="1">
    <location>
        <begin position="893"/>
        <end position="912"/>
    </location>
</feature>
<protein>
    <submittedName>
        <fullName evidence="2">Uncharacterized protein</fullName>
    </submittedName>
</protein>
<organism evidence="2 3">
    <name type="scientific">Stachybotrys chlorohalonatus (strain IBT 40285)</name>
    <dbReference type="NCBI Taxonomy" id="1283841"/>
    <lineage>
        <taxon>Eukaryota</taxon>
        <taxon>Fungi</taxon>
        <taxon>Dikarya</taxon>
        <taxon>Ascomycota</taxon>
        <taxon>Pezizomycotina</taxon>
        <taxon>Sordariomycetes</taxon>
        <taxon>Hypocreomycetidae</taxon>
        <taxon>Hypocreales</taxon>
        <taxon>Stachybotryaceae</taxon>
        <taxon>Stachybotrys</taxon>
    </lineage>
</organism>
<feature type="region of interest" description="Disordered" evidence="1">
    <location>
        <begin position="1021"/>
        <end position="1044"/>
    </location>
</feature>
<feature type="compositionally biased region" description="Low complexity" evidence="1">
    <location>
        <begin position="343"/>
        <end position="371"/>
    </location>
</feature>
<sequence length="1044" mass="113620">MSLRPLDNGVQGSFISNQPSGNGYSNINDDFSSSNNNNSSFDNFPGIGTTNLGDPGDNGPGFPLQNPSASYATGGLTTPSHGQPSVSYQNHGNAHLPSAGNNGVGFPFTNHASGGLIPPDYGHPSVSHQNNGMALTDQTSSIVPGLLFQGNQGSGGPLASTTGQHHIQHLNNGYGFLNPNLLDSRLNTHPRARLNMASTQVIQTGMRYRVPHFPNGQQRSNVTANHLNPGQMSASSNSYLPYGKQQPLPAIVPAGSYMPMDGTQFHSTHRPSMLPTWYVPNHTFTPAPSNPGHGSVDPNAIPIQQGTSATPLANHQGARLHGSKTSGVPNDARQYQQGVVRNQSVSQARPVSSSSSQPAAQRPAQTSRQAPENNNQHTHHLKLGTPDTRGWEFHHAAKVKVLGKGGTSKHPADVTAEEAYPLPSQKLESWTPPGSGEIRYQYTIQGQLENAIKLDKEDLEKYLRHCPRKPKIWLQRPPSQPKGREDRLDKICRWVNCPVPSKLISMPFFRVAFDEFHMETSTGHRNPYKYAMCMHLWCFEQMLDVVPLHNQRTLYADTRDPPPLERVHPMSIDNEHGFEDIYLPWFRDHQRQQGDPPPQIPRPHVESLGYALTNHHITHQPKARQETRNKRNMNKSEDTRKTLDRHRGDLAMYCGKVKNGKEAKVRERTRTKTRIRTTVQSSEAAAATDTVATADVGTQPVLHLHGVTTSTQGQEELVAPPPSEYFDPLSQPVRLDGAAMSTQSQTQVTAPCPEDYFNPLDGSKKIRNSREATVQPDVSSSEAQAGAGAFATASQSLAQENAEYARILISAMDDSSSETVCESDLPGQMPDADGTAHVEVESSSPTRTSNAAQTSPAVQGSTDISEPIDHHEEGSDLMSAAAGERVGEAADVNSWFGSDEGDGPNDIGDTEINPSLAEAVTTHEHRQEASDAAQPTDPVDATMAVGDEAAAGPEAMAEENTEWDSLPMFGSQEFWDSLPAAWSDPAEEAFFEDAMAVIDHQHVEFEDGEQGKETIVVATPPAQPTLKRCRSKSPPPAVKRRKQF</sequence>
<evidence type="ECO:0000313" key="2">
    <source>
        <dbReference type="EMBL" id="KFA63115.1"/>
    </source>
</evidence>
<dbReference type="Proteomes" id="UP000028524">
    <property type="component" value="Unassembled WGS sequence"/>
</dbReference>
<keyword evidence="3" id="KW-1185">Reference proteome</keyword>
<reference evidence="2 3" key="1">
    <citation type="journal article" date="2014" name="BMC Genomics">
        <title>Comparative genome sequencing reveals chemotype-specific gene clusters in the toxigenic black mold Stachybotrys.</title>
        <authorList>
            <person name="Semeiks J."/>
            <person name="Borek D."/>
            <person name="Otwinowski Z."/>
            <person name="Grishin N.V."/>
        </authorList>
    </citation>
    <scope>NUCLEOTIDE SEQUENCE [LARGE SCALE GENOMIC DNA]</scope>
    <source>
        <strain evidence="2 3">IBT 40285</strain>
    </source>
</reference>
<name>A0A084QGN0_STAC4</name>
<feature type="region of interest" description="Disordered" evidence="1">
    <location>
        <begin position="617"/>
        <end position="641"/>
    </location>
</feature>
<dbReference type="OrthoDB" id="5307331at2759"/>
<accession>A0A084QGN0</accession>
<dbReference type="AlphaFoldDB" id="A0A084QGN0"/>
<feature type="region of interest" description="Disordered" evidence="1">
    <location>
        <begin position="341"/>
        <end position="388"/>
    </location>
</feature>
<feature type="compositionally biased region" description="Low complexity" evidence="1">
    <location>
        <begin position="25"/>
        <end position="44"/>
    </location>
</feature>
<dbReference type="EMBL" id="KL660756">
    <property type="protein sequence ID" value="KFA63115.1"/>
    <property type="molecule type" value="Genomic_DNA"/>
</dbReference>
<dbReference type="InParanoid" id="A0A084QGN0"/>
<feature type="region of interest" description="Disordered" evidence="1">
    <location>
        <begin position="285"/>
        <end position="307"/>
    </location>
</feature>
<feature type="region of interest" description="Disordered" evidence="1">
    <location>
        <begin position="1"/>
        <end position="124"/>
    </location>
</feature>
<evidence type="ECO:0000313" key="3">
    <source>
        <dbReference type="Proteomes" id="UP000028524"/>
    </source>
</evidence>
<feature type="compositionally biased region" description="Polar residues" evidence="1">
    <location>
        <begin position="841"/>
        <end position="864"/>
    </location>
</feature>
<dbReference type="STRING" id="1283841.A0A084QGN0"/>
<feature type="compositionally biased region" description="Polar residues" evidence="1">
    <location>
        <begin position="65"/>
        <end position="92"/>
    </location>
</feature>
<feature type="compositionally biased region" description="Polar residues" evidence="1">
    <location>
        <begin position="10"/>
        <end position="24"/>
    </location>
</feature>
<evidence type="ECO:0000256" key="1">
    <source>
        <dbReference type="SAM" id="MobiDB-lite"/>
    </source>
</evidence>
<gene>
    <name evidence="2" type="ORF">S40285_04788</name>
</gene>